<protein>
    <submittedName>
        <fullName evidence="2">BQ2448_2743 protein</fullName>
    </submittedName>
</protein>
<feature type="region of interest" description="Disordered" evidence="1">
    <location>
        <begin position="339"/>
        <end position="422"/>
    </location>
</feature>
<proteinExistence type="predicted"/>
<feature type="region of interest" description="Disordered" evidence="1">
    <location>
        <begin position="245"/>
        <end position="324"/>
    </location>
</feature>
<dbReference type="Proteomes" id="UP000198372">
    <property type="component" value="Unassembled WGS sequence"/>
</dbReference>
<gene>
    <name evidence="2" type="ORF">BQ2448_2743</name>
</gene>
<reference evidence="3" key="1">
    <citation type="submission" date="2016-09" db="EMBL/GenBank/DDBJ databases">
        <authorList>
            <person name="Jeantristanb JTB J.-T."/>
            <person name="Ricardo R."/>
        </authorList>
    </citation>
    <scope>NUCLEOTIDE SEQUENCE [LARGE SCALE GENOMIC DNA]</scope>
</reference>
<evidence type="ECO:0000256" key="1">
    <source>
        <dbReference type="SAM" id="MobiDB-lite"/>
    </source>
</evidence>
<feature type="compositionally biased region" description="Low complexity" evidence="1">
    <location>
        <begin position="372"/>
        <end position="388"/>
    </location>
</feature>
<sequence>MIASTLSVQLPPMASSTPFGSSSPGPSSQPCLLSSIGQNQPFKQSPPLHTYLKSVRLPNGQSLPSPELTSAQALRMTLHQHRCEIAIVDLHYDLEEERTRHAVPTHAWFDASWIQRLNLDIEHSVDKEGNPIEGSQVVISFQLHQNGSTIWIPCEVDTRTGMRHEWHYFETRIKRRLKRWSDNVPFPATISPRGAWAIPPPGTSLYSITPPPWYNQDDMCTWTHSFPPLDSDEWKLVMKKQNKMVQDEESAQVTIAKAPSPRKQRTVRPDSLVVPKPKVNKRKYSSKGKGKAVVKEAPKFEDDSDYDDDDLYVDPSTSKRPRLSASPFEVVVVRRSVTTRGSNSPVQVLRKPLFTSSPSRSASNDDATDAGSEPSRPQPSRGRPPRTSTFDPDSFAFFSNSHRPPSRTSKGSSALEKDQHHEAQLAKAIRRAEQAEERNAQLEREIEKIKASSQAKDLELARYPGIAANKEGQHTLELEALTVVIDAAARREADLERRLRQLEDVVLKKDLALERCRNEIEMHVLRWKKRDAGELENDVVEAKEWAVLDQRLDSLVLLGSSTKASYDPDVAENVELLKKVRDEHPNRA</sequence>
<dbReference type="OrthoDB" id="2536612at2759"/>
<feature type="compositionally biased region" description="Low complexity" evidence="1">
    <location>
        <begin position="15"/>
        <end position="35"/>
    </location>
</feature>
<feature type="compositionally biased region" description="Polar residues" evidence="1">
    <location>
        <begin position="397"/>
        <end position="412"/>
    </location>
</feature>
<evidence type="ECO:0000313" key="2">
    <source>
        <dbReference type="EMBL" id="SCV71155.1"/>
    </source>
</evidence>
<feature type="region of interest" description="Disordered" evidence="1">
    <location>
        <begin position="13"/>
        <end position="39"/>
    </location>
</feature>
<keyword evidence="3" id="KW-1185">Reference proteome</keyword>
<feature type="compositionally biased region" description="Polar residues" evidence="1">
    <location>
        <begin position="354"/>
        <end position="365"/>
    </location>
</feature>
<evidence type="ECO:0000313" key="3">
    <source>
        <dbReference type="Proteomes" id="UP000198372"/>
    </source>
</evidence>
<accession>A0A238FD92</accession>
<organism evidence="2 3">
    <name type="scientific">Microbotryum intermedium</name>
    <dbReference type="NCBI Taxonomy" id="269621"/>
    <lineage>
        <taxon>Eukaryota</taxon>
        <taxon>Fungi</taxon>
        <taxon>Dikarya</taxon>
        <taxon>Basidiomycota</taxon>
        <taxon>Pucciniomycotina</taxon>
        <taxon>Microbotryomycetes</taxon>
        <taxon>Microbotryales</taxon>
        <taxon>Microbotryaceae</taxon>
        <taxon>Microbotryum</taxon>
    </lineage>
</organism>
<feature type="compositionally biased region" description="Acidic residues" evidence="1">
    <location>
        <begin position="302"/>
        <end position="312"/>
    </location>
</feature>
<feature type="compositionally biased region" description="Basic residues" evidence="1">
    <location>
        <begin position="278"/>
        <end position="292"/>
    </location>
</feature>
<dbReference type="AlphaFoldDB" id="A0A238FD92"/>
<dbReference type="EMBL" id="FMSP01000007">
    <property type="protein sequence ID" value="SCV71155.1"/>
    <property type="molecule type" value="Genomic_DNA"/>
</dbReference>
<name>A0A238FD92_9BASI</name>